<evidence type="ECO:0000256" key="8">
    <source>
        <dbReference type="ARBA" id="ARBA00022989"/>
    </source>
</evidence>
<keyword evidence="9 11" id="KW-0472">Membrane</keyword>
<reference evidence="13 14" key="1">
    <citation type="submission" date="2013-09" db="EMBL/GenBank/DDBJ databases">
        <title>Whole genome shotgun sequence of Novosphingobium tardaugens NBRC 16725.</title>
        <authorList>
            <person name="Isaki S."/>
            <person name="Hosoyama A."/>
            <person name="Tsuchikane K."/>
            <person name="Katsumata H."/>
            <person name="Ando Y."/>
            <person name="Yamazaki S."/>
            <person name="Fujita N."/>
        </authorList>
    </citation>
    <scope>NUCLEOTIDE SEQUENCE [LARGE SCALE GENOMIC DNA]</scope>
    <source>
        <strain evidence="13 14">NBRC 16725</strain>
    </source>
</reference>
<feature type="region of interest" description="Disordered" evidence="10">
    <location>
        <begin position="192"/>
        <end position="217"/>
    </location>
</feature>
<feature type="transmembrane region" description="Helical" evidence="11">
    <location>
        <begin position="13"/>
        <end position="36"/>
    </location>
</feature>
<dbReference type="KEGG" id="ntd:EGO55_08065"/>
<dbReference type="NCBIfam" id="TIGR01352">
    <property type="entry name" value="tonB_Cterm"/>
    <property type="match status" value="1"/>
</dbReference>
<dbReference type="InterPro" id="IPR037682">
    <property type="entry name" value="TonB_C"/>
</dbReference>
<dbReference type="InterPro" id="IPR006260">
    <property type="entry name" value="TonB/TolA_C"/>
</dbReference>
<gene>
    <name evidence="13" type="primary">tonB</name>
    <name evidence="13" type="ORF">NT2_04_04450</name>
</gene>
<comment type="subcellular location">
    <subcellularLocation>
        <location evidence="1">Cell inner membrane</location>
        <topology evidence="1">Single-pass membrane protein</topology>
        <orientation evidence="1">Periplasmic side</orientation>
    </subcellularLocation>
</comment>
<evidence type="ECO:0000256" key="5">
    <source>
        <dbReference type="ARBA" id="ARBA00022519"/>
    </source>
</evidence>
<feature type="compositionally biased region" description="Pro residues" evidence="10">
    <location>
        <begin position="95"/>
        <end position="127"/>
    </location>
</feature>
<keyword evidence="7" id="KW-0653">Protein transport</keyword>
<evidence type="ECO:0000256" key="7">
    <source>
        <dbReference type="ARBA" id="ARBA00022927"/>
    </source>
</evidence>
<dbReference type="GO" id="GO:0015031">
    <property type="term" value="P:protein transport"/>
    <property type="evidence" value="ECO:0007669"/>
    <property type="project" value="UniProtKB-KW"/>
</dbReference>
<evidence type="ECO:0000256" key="10">
    <source>
        <dbReference type="SAM" id="MobiDB-lite"/>
    </source>
</evidence>
<keyword evidence="6 11" id="KW-0812">Transmembrane</keyword>
<dbReference type="GO" id="GO:0055085">
    <property type="term" value="P:transmembrane transport"/>
    <property type="evidence" value="ECO:0007669"/>
    <property type="project" value="InterPro"/>
</dbReference>
<evidence type="ECO:0000256" key="4">
    <source>
        <dbReference type="ARBA" id="ARBA00022475"/>
    </source>
</evidence>
<dbReference type="AlphaFoldDB" id="U2YL08"/>
<dbReference type="eggNOG" id="COG0810">
    <property type="taxonomic scope" value="Bacteria"/>
</dbReference>
<dbReference type="PANTHER" id="PTHR33446">
    <property type="entry name" value="PROTEIN TONB-RELATED"/>
    <property type="match status" value="1"/>
</dbReference>
<dbReference type="PANTHER" id="PTHR33446:SF2">
    <property type="entry name" value="PROTEIN TONB"/>
    <property type="match status" value="1"/>
</dbReference>
<evidence type="ECO:0000256" key="11">
    <source>
        <dbReference type="SAM" id="Phobius"/>
    </source>
</evidence>
<dbReference type="PRINTS" id="PR01217">
    <property type="entry name" value="PRICHEXTENSN"/>
</dbReference>
<dbReference type="EMBL" id="BASZ01000004">
    <property type="protein sequence ID" value="GAD49032.1"/>
    <property type="molecule type" value="Genomic_DNA"/>
</dbReference>
<dbReference type="OrthoDB" id="7585155at2"/>
<proteinExistence type="inferred from homology"/>
<dbReference type="SUPFAM" id="SSF74653">
    <property type="entry name" value="TolA/TonB C-terminal domain"/>
    <property type="match status" value="1"/>
</dbReference>
<evidence type="ECO:0000313" key="14">
    <source>
        <dbReference type="Proteomes" id="UP000016568"/>
    </source>
</evidence>
<evidence type="ECO:0000256" key="3">
    <source>
        <dbReference type="ARBA" id="ARBA00022448"/>
    </source>
</evidence>
<dbReference type="GO" id="GO:0098797">
    <property type="term" value="C:plasma membrane protein complex"/>
    <property type="evidence" value="ECO:0007669"/>
    <property type="project" value="TreeGrafter"/>
</dbReference>
<comment type="caution">
    <text evidence="13">The sequence shown here is derived from an EMBL/GenBank/DDBJ whole genome shotgun (WGS) entry which is preliminary data.</text>
</comment>
<sequence>MAYADQSTSSNRVIALVVVALLHVLLGYGLVTGLAFEAVKKVAQRVTTIDIEEEKPKEELPPPPPPKDAPPPPIVAPPPPINISPAPPAIQTAPTAPPPPPLVVPTAAPPPPPPPAPTHTPKPPQPRNAPGSWATPDDYPTKAMREDRAGTTRFSVTVDAEGKVSSCQVTGSSGHSDLDDATCKLVTRRARFKPATDGEGQPTSGSYSNAVRWQIPK</sequence>
<feature type="compositionally biased region" description="Basic and acidic residues" evidence="10">
    <location>
        <begin position="139"/>
        <end position="150"/>
    </location>
</feature>
<evidence type="ECO:0000313" key="13">
    <source>
        <dbReference type="EMBL" id="GAD49032.1"/>
    </source>
</evidence>
<feature type="region of interest" description="Disordered" evidence="10">
    <location>
        <begin position="50"/>
        <end position="154"/>
    </location>
</feature>
<keyword evidence="5" id="KW-0997">Cell inner membrane</keyword>
<keyword evidence="4" id="KW-1003">Cell membrane</keyword>
<dbReference type="RefSeq" id="WP_021689939.1">
    <property type="nucleotide sequence ID" value="NZ_BASZ01000004.1"/>
</dbReference>
<protein>
    <submittedName>
        <fullName evidence="13">Protein TonB</fullName>
    </submittedName>
</protein>
<keyword evidence="8 11" id="KW-1133">Transmembrane helix</keyword>
<accession>U2YL08</accession>
<feature type="compositionally biased region" description="Pro residues" evidence="10">
    <location>
        <begin position="61"/>
        <end position="88"/>
    </location>
</feature>
<dbReference type="Proteomes" id="UP000016568">
    <property type="component" value="Unassembled WGS sequence"/>
</dbReference>
<feature type="compositionally biased region" description="Polar residues" evidence="10">
    <location>
        <begin position="201"/>
        <end position="211"/>
    </location>
</feature>
<evidence type="ECO:0000256" key="6">
    <source>
        <dbReference type="ARBA" id="ARBA00022692"/>
    </source>
</evidence>
<evidence type="ECO:0000259" key="12">
    <source>
        <dbReference type="PROSITE" id="PS52015"/>
    </source>
</evidence>
<keyword evidence="14" id="KW-1185">Reference proteome</keyword>
<evidence type="ECO:0000256" key="1">
    <source>
        <dbReference type="ARBA" id="ARBA00004383"/>
    </source>
</evidence>
<dbReference type="Gene3D" id="3.30.1150.10">
    <property type="match status" value="1"/>
</dbReference>
<feature type="domain" description="TonB C-terminal" evidence="12">
    <location>
        <begin position="124"/>
        <end position="217"/>
    </location>
</feature>
<dbReference type="GO" id="GO:0031992">
    <property type="term" value="F:energy transducer activity"/>
    <property type="evidence" value="ECO:0007669"/>
    <property type="project" value="TreeGrafter"/>
</dbReference>
<organism evidence="13 14">
    <name type="scientific">Caenibius tardaugens NBRC 16725</name>
    <dbReference type="NCBI Taxonomy" id="1219035"/>
    <lineage>
        <taxon>Bacteria</taxon>
        <taxon>Pseudomonadati</taxon>
        <taxon>Pseudomonadota</taxon>
        <taxon>Alphaproteobacteria</taxon>
        <taxon>Sphingomonadales</taxon>
        <taxon>Erythrobacteraceae</taxon>
        <taxon>Caenibius</taxon>
    </lineage>
</organism>
<comment type="similarity">
    <text evidence="2">Belongs to the TonB family.</text>
</comment>
<evidence type="ECO:0000256" key="9">
    <source>
        <dbReference type="ARBA" id="ARBA00023136"/>
    </source>
</evidence>
<dbReference type="PROSITE" id="PS52015">
    <property type="entry name" value="TONB_CTD"/>
    <property type="match status" value="1"/>
</dbReference>
<evidence type="ECO:0000256" key="2">
    <source>
        <dbReference type="ARBA" id="ARBA00006555"/>
    </source>
</evidence>
<dbReference type="Pfam" id="PF03544">
    <property type="entry name" value="TonB_C"/>
    <property type="match status" value="1"/>
</dbReference>
<dbReference type="InterPro" id="IPR051045">
    <property type="entry name" value="TonB-dependent_transducer"/>
</dbReference>
<keyword evidence="3" id="KW-0813">Transport</keyword>
<name>U2YL08_9SPHN</name>